<feature type="compositionally biased region" description="Low complexity" evidence="3">
    <location>
        <begin position="405"/>
        <end position="421"/>
    </location>
</feature>
<dbReference type="InterPro" id="IPR049258">
    <property type="entry name" value="ODAD1_CC"/>
</dbReference>
<feature type="coiled-coil region" evidence="2">
    <location>
        <begin position="110"/>
        <end position="137"/>
    </location>
</feature>
<feature type="compositionally biased region" description="Basic residues" evidence="3">
    <location>
        <begin position="583"/>
        <end position="593"/>
    </location>
</feature>
<evidence type="ECO:0000313" key="5">
    <source>
        <dbReference type="EMBL" id="KAL2911404.1"/>
    </source>
</evidence>
<sequence length="593" mass="64608">MYDEIDVQRSKLGGVNAARQNNDAIDKQVRVLENRLDKALVKFNKALAVNKRLRAIIDNLRRERLVFDNIYHKFERELIEQKKQMADIIEMSNAAYEARDEAQTKIIVLREKAEKEYQSYIQEIKELDRTLEQDRRLKEFMATKISDRSERADGIRDGEKKGDKDALGGTKFPSQESLRVSLDTYENAFSEIRKVTGISDIGELVQRFKAVEDQNFSLFNYVNEINNEIEMHAEEMVEIQRKIDAMKIEAVTAEEERKKVMRKLEEAHSQSCEKAMGYERQYNDTMAIMSELRIGIEGLIAAFQAAAKQRPPSSSMGADGALGDMAASIKDIAGGEPGSGPDSAPAAHDGSHGNVASDDGEAASQPSDGAGDGGAAGTTDEGRSSSDDVSSQAHDVTKEDGDAASGQHQQPSSSTQQQAGSDRQAPQSASHATQAKRPERVRAHLEFNLPSESIGSHGVTESNLLQFLGLIEQKSNELLTLNYIINAPKKAVPQIAGMEGQEGAISLIGAGGVAGLLGQGPGAPIGTLTIVAPSTGDDHDSADNLSEEEDRPLTRDELKLKTLRGLNKREKTATPGHKAQAAKTKRKAASNAK</sequence>
<gene>
    <name evidence="5" type="ORF">HK105_209132</name>
</gene>
<dbReference type="PANTHER" id="PTHR21694">
    <property type="entry name" value="COILED-COIL DOMAIN-CONTAINING PROTEIN 63"/>
    <property type="match status" value="1"/>
</dbReference>
<feature type="coiled-coil region" evidence="2">
    <location>
        <begin position="15"/>
        <end position="63"/>
    </location>
</feature>
<name>A0ABR4MW13_9FUNG</name>
<organism evidence="5 6">
    <name type="scientific">Polyrhizophydium stewartii</name>
    <dbReference type="NCBI Taxonomy" id="2732419"/>
    <lineage>
        <taxon>Eukaryota</taxon>
        <taxon>Fungi</taxon>
        <taxon>Fungi incertae sedis</taxon>
        <taxon>Chytridiomycota</taxon>
        <taxon>Chytridiomycota incertae sedis</taxon>
        <taxon>Chytridiomycetes</taxon>
        <taxon>Rhizophydiales</taxon>
        <taxon>Rhizophydiales incertae sedis</taxon>
        <taxon>Polyrhizophydium</taxon>
    </lineage>
</organism>
<feature type="region of interest" description="Disordered" evidence="3">
    <location>
        <begin position="533"/>
        <end position="593"/>
    </location>
</feature>
<keyword evidence="1 2" id="KW-0175">Coiled coil</keyword>
<keyword evidence="6" id="KW-1185">Reference proteome</keyword>
<evidence type="ECO:0000259" key="4">
    <source>
        <dbReference type="Pfam" id="PF21773"/>
    </source>
</evidence>
<evidence type="ECO:0000256" key="2">
    <source>
        <dbReference type="SAM" id="Coils"/>
    </source>
</evidence>
<protein>
    <recommendedName>
        <fullName evidence="4">ODAD1 central coiled coil region domain-containing protein</fullName>
    </recommendedName>
</protein>
<dbReference type="InterPro" id="IPR051876">
    <property type="entry name" value="ODA-DC/CCD"/>
</dbReference>
<dbReference type="EMBL" id="JADGIZ020000113">
    <property type="protein sequence ID" value="KAL2911404.1"/>
    <property type="molecule type" value="Genomic_DNA"/>
</dbReference>
<feature type="compositionally biased region" description="Basic and acidic residues" evidence="3">
    <location>
        <begin position="551"/>
        <end position="560"/>
    </location>
</feature>
<feature type="region of interest" description="Disordered" evidence="3">
    <location>
        <begin position="330"/>
        <end position="440"/>
    </location>
</feature>
<feature type="coiled-coil region" evidence="2">
    <location>
        <begin position="222"/>
        <end position="270"/>
    </location>
</feature>
<evidence type="ECO:0000313" key="6">
    <source>
        <dbReference type="Proteomes" id="UP001527925"/>
    </source>
</evidence>
<evidence type="ECO:0000256" key="1">
    <source>
        <dbReference type="ARBA" id="ARBA00023054"/>
    </source>
</evidence>
<reference evidence="5 6" key="1">
    <citation type="submission" date="2023-09" db="EMBL/GenBank/DDBJ databases">
        <title>Pangenome analysis of Batrachochytrium dendrobatidis and related Chytrids.</title>
        <authorList>
            <person name="Yacoub M.N."/>
            <person name="Stajich J.E."/>
            <person name="James T.Y."/>
        </authorList>
    </citation>
    <scope>NUCLEOTIDE SEQUENCE [LARGE SCALE GENOMIC DNA]</scope>
    <source>
        <strain evidence="5 6">JEL0888</strain>
    </source>
</reference>
<dbReference type="Proteomes" id="UP001527925">
    <property type="component" value="Unassembled WGS sequence"/>
</dbReference>
<feature type="compositionally biased region" description="Basic and acidic residues" evidence="3">
    <location>
        <begin position="149"/>
        <end position="166"/>
    </location>
</feature>
<feature type="compositionally biased region" description="Polar residues" evidence="3">
    <location>
        <begin position="424"/>
        <end position="433"/>
    </location>
</feature>
<comment type="caution">
    <text evidence="5">The sequence shown here is derived from an EMBL/GenBank/DDBJ whole genome shotgun (WGS) entry which is preliminary data.</text>
</comment>
<dbReference type="Pfam" id="PF21773">
    <property type="entry name" value="ODAD1_CC"/>
    <property type="match status" value="1"/>
</dbReference>
<feature type="domain" description="ODAD1 central coiled coil region" evidence="4">
    <location>
        <begin position="27"/>
        <end position="302"/>
    </location>
</feature>
<feature type="region of interest" description="Disordered" evidence="3">
    <location>
        <begin position="149"/>
        <end position="170"/>
    </location>
</feature>
<evidence type="ECO:0000256" key="3">
    <source>
        <dbReference type="SAM" id="MobiDB-lite"/>
    </source>
</evidence>
<proteinExistence type="predicted"/>
<dbReference type="PANTHER" id="PTHR21694:SF18">
    <property type="entry name" value="COILED-COIL DOMAIN-CONTAINING PROTEIN 63"/>
    <property type="match status" value="1"/>
</dbReference>
<accession>A0ABR4MW13</accession>